<proteinExistence type="predicted"/>
<dbReference type="Proteomes" id="UP000598488">
    <property type="component" value="Unassembled WGS sequence"/>
</dbReference>
<dbReference type="SUPFAM" id="SSF103481">
    <property type="entry name" value="Multidrug resistance efflux transporter EmrE"/>
    <property type="match status" value="2"/>
</dbReference>
<keyword evidence="4 5" id="KW-0472">Membrane</keyword>
<feature type="transmembrane region" description="Helical" evidence="5">
    <location>
        <begin position="250"/>
        <end position="269"/>
    </location>
</feature>
<evidence type="ECO:0000256" key="5">
    <source>
        <dbReference type="SAM" id="Phobius"/>
    </source>
</evidence>
<keyword evidence="2 5" id="KW-0812">Transmembrane</keyword>
<evidence type="ECO:0000256" key="2">
    <source>
        <dbReference type="ARBA" id="ARBA00022692"/>
    </source>
</evidence>
<reference evidence="7 8" key="1">
    <citation type="submission" date="2020-12" db="EMBL/GenBank/DDBJ databases">
        <title>Comparative genome analysis of fungal antagonists Marinomonas ostreistagni 398 and M. spartinae 468.</title>
        <authorList>
            <person name="Fields J.L."/>
            <person name="Mavrodi O.V."/>
            <person name="Biber P.D."/>
            <person name="Indest K.J."/>
            <person name="Mavrodi D.V."/>
        </authorList>
    </citation>
    <scope>NUCLEOTIDE SEQUENCE [LARGE SCALE GENOMIC DNA]</scope>
    <source>
        <strain evidence="7 8">USM7</strain>
    </source>
</reference>
<feature type="transmembrane region" description="Helical" evidence="5">
    <location>
        <begin position="135"/>
        <end position="153"/>
    </location>
</feature>
<dbReference type="EMBL" id="JAEMUH010000005">
    <property type="protein sequence ID" value="MBJ7550203.1"/>
    <property type="molecule type" value="Genomic_DNA"/>
</dbReference>
<sequence length="299" mass="31800">MDLWLMTTVWLTVLALVAFAANSVFSRLALAEQWIDAAGFTIVRLITGALVLLLLLYFNRLSSKRALKATSLMGSEAAPSKRGSWLAALMLFVYAVAFSYAYLQMETGSGALVLFGMVQLTMVVATFIEGHRLRGLEVIGILIAFAGLVYLVLPQVSTPSIMGVVLMALAGMAWAGYTLLGRGSNAPLADTSFNFLRTVPMAVLLGVITLDQWFSTPQGLILAALSGGLASGVGYSIWYRVLRHLSATQAGVLQLLVPVIAAIGGVLFVAEPLSMRLIVSAALILGGIYLVIQTKAKTA</sequence>
<feature type="transmembrane region" description="Helical" evidence="5">
    <location>
        <begin position="192"/>
        <end position="214"/>
    </location>
</feature>
<dbReference type="InterPro" id="IPR037185">
    <property type="entry name" value="EmrE-like"/>
</dbReference>
<feature type="transmembrane region" description="Helical" evidence="5">
    <location>
        <begin position="275"/>
        <end position="292"/>
    </location>
</feature>
<feature type="transmembrane region" description="Helical" evidence="5">
    <location>
        <begin position="109"/>
        <end position="128"/>
    </location>
</feature>
<dbReference type="PANTHER" id="PTHR32322:SF9">
    <property type="entry name" value="AMINO-ACID METABOLITE EFFLUX PUMP-RELATED"/>
    <property type="match status" value="1"/>
</dbReference>
<evidence type="ECO:0000313" key="8">
    <source>
        <dbReference type="Proteomes" id="UP000598488"/>
    </source>
</evidence>
<comment type="subcellular location">
    <subcellularLocation>
        <location evidence="1">Membrane</location>
        <topology evidence="1">Multi-pass membrane protein</topology>
    </subcellularLocation>
</comment>
<evidence type="ECO:0000313" key="7">
    <source>
        <dbReference type="EMBL" id="MBJ7550203.1"/>
    </source>
</evidence>
<feature type="domain" description="EamA" evidence="6">
    <location>
        <begin position="162"/>
        <end position="292"/>
    </location>
</feature>
<name>A0ABS0Z9U9_9GAMM</name>
<evidence type="ECO:0000259" key="6">
    <source>
        <dbReference type="Pfam" id="PF00892"/>
    </source>
</evidence>
<gene>
    <name evidence="7" type="ORF">JHD44_05890</name>
</gene>
<dbReference type="InterPro" id="IPR050638">
    <property type="entry name" value="AA-Vitamin_Transporters"/>
</dbReference>
<dbReference type="PANTHER" id="PTHR32322">
    <property type="entry name" value="INNER MEMBRANE TRANSPORTER"/>
    <property type="match status" value="1"/>
</dbReference>
<keyword evidence="3 5" id="KW-1133">Transmembrane helix</keyword>
<evidence type="ECO:0000256" key="3">
    <source>
        <dbReference type="ARBA" id="ARBA00022989"/>
    </source>
</evidence>
<keyword evidence="8" id="KW-1185">Reference proteome</keyword>
<dbReference type="Pfam" id="PF00892">
    <property type="entry name" value="EamA"/>
    <property type="match status" value="1"/>
</dbReference>
<feature type="transmembrane region" description="Helical" evidence="5">
    <location>
        <begin position="41"/>
        <end position="62"/>
    </location>
</feature>
<evidence type="ECO:0000256" key="4">
    <source>
        <dbReference type="ARBA" id="ARBA00023136"/>
    </source>
</evidence>
<feature type="transmembrane region" description="Helical" evidence="5">
    <location>
        <begin position="220"/>
        <end position="238"/>
    </location>
</feature>
<feature type="transmembrane region" description="Helical" evidence="5">
    <location>
        <begin position="159"/>
        <end position="180"/>
    </location>
</feature>
<feature type="transmembrane region" description="Helical" evidence="5">
    <location>
        <begin position="83"/>
        <end position="103"/>
    </location>
</feature>
<protein>
    <submittedName>
        <fullName evidence="7">DMT family transporter</fullName>
    </submittedName>
</protein>
<comment type="caution">
    <text evidence="7">The sequence shown here is derived from an EMBL/GenBank/DDBJ whole genome shotgun (WGS) entry which is preliminary data.</text>
</comment>
<dbReference type="InterPro" id="IPR000620">
    <property type="entry name" value="EamA_dom"/>
</dbReference>
<organism evidence="7 8">
    <name type="scientific">Marinomonas ostreistagni</name>
    <dbReference type="NCBI Taxonomy" id="359209"/>
    <lineage>
        <taxon>Bacteria</taxon>
        <taxon>Pseudomonadati</taxon>
        <taxon>Pseudomonadota</taxon>
        <taxon>Gammaproteobacteria</taxon>
        <taxon>Oceanospirillales</taxon>
        <taxon>Oceanospirillaceae</taxon>
        <taxon>Marinomonas</taxon>
    </lineage>
</organism>
<evidence type="ECO:0000256" key="1">
    <source>
        <dbReference type="ARBA" id="ARBA00004141"/>
    </source>
</evidence>
<accession>A0ABS0Z9U9</accession>